<organism evidence="1 2">
    <name type="scientific">Neobacillus piezotolerans</name>
    <dbReference type="NCBI Taxonomy" id="2259171"/>
    <lineage>
        <taxon>Bacteria</taxon>
        <taxon>Bacillati</taxon>
        <taxon>Bacillota</taxon>
        <taxon>Bacilli</taxon>
        <taxon>Bacillales</taxon>
        <taxon>Bacillaceae</taxon>
        <taxon>Neobacillus</taxon>
    </lineage>
</organism>
<evidence type="ECO:0008006" key="3">
    <source>
        <dbReference type="Google" id="ProtNLM"/>
    </source>
</evidence>
<reference evidence="1 2" key="1">
    <citation type="submission" date="2018-07" db="EMBL/GenBank/DDBJ databases">
        <title>Bacillus sp. YLB-04 draft genome sequence.</title>
        <authorList>
            <person name="Yu L."/>
            <person name="Tang X."/>
        </authorList>
    </citation>
    <scope>NUCLEOTIDE SEQUENCE [LARGE SCALE GENOMIC DNA]</scope>
    <source>
        <strain evidence="1 2">YLB-04</strain>
    </source>
</reference>
<proteinExistence type="predicted"/>
<dbReference type="OrthoDB" id="2455488at2"/>
<evidence type="ECO:0000313" key="2">
    <source>
        <dbReference type="Proteomes" id="UP000257144"/>
    </source>
</evidence>
<dbReference type="AlphaFoldDB" id="A0A3D8GVC6"/>
<dbReference type="RefSeq" id="WP_115450308.1">
    <property type="nucleotide sequence ID" value="NZ_QNQT01000001.1"/>
</dbReference>
<dbReference type="Proteomes" id="UP000257144">
    <property type="component" value="Unassembled WGS sequence"/>
</dbReference>
<evidence type="ECO:0000313" key="1">
    <source>
        <dbReference type="EMBL" id="RDU38387.1"/>
    </source>
</evidence>
<keyword evidence="2" id="KW-1185">Reference proteome</keyword>
<dbReference type="EMBL" id="QNQT01000001">
    <property type="protein sequence ID" value="RDU38387.1"/>
    <property type="molecule type" value="Genomic_DNA"/>
</dbReference>
<protein>
    <recommendedName>
        <fullName evidence="3">Abortive phage infection protein</fullName>
    </recommendedName>
</protein>
<gene>
    <name evidence="1" type="ORF">DRW41_02130</name>
</gene>
<comment type="caution">
    <text evidence="1">The sequence shown here is derived from an EMBL/GenBank/DDBJ whole genome shotgun (WGS) entry which is preliminary data.</text>
</comment>
<accession>A0A3D8GVC6</accession>
<name>A0A3D8GVC6_9BACI</name>
<sequence>MDEKGINEILDRLKSGELAEYYVTNEDFLPFRKVLVMREDFKHFRGIAQRGGSVIYEYLPEPRS</sequence>